<comment type="caution">
    <text evidence="1">The sequence shown here is derived from an EMBL/GenBank/DDBJ whole genome shotgun (WGS) entry which is preliminary data.</text>
</comment>
<evidence type="ECO:0000313" key="1">
    <source>
        <dbReference type="EMBL" id="EFV98704.1"/>
    </source>
</evidence>
<accession>E7SCY0</accession>
<proteinExistence type="predicted"/>
<dbReference type="HOGENOM" id="CLU_2318788_0_0_9"/>
<gene>
    <name evidence="1" type="ORF">HMPREF9421_1916</name>
</gene>
<sequence>MNIHGSEKELHKIKKLKRFSKSFQFSHLRTAPIVWSVLEVENNGNVVSFILGYLWDLISEQRLRKLARKFNLIPQSSALSNQPLRLAVIPIKYQRLKYR</sequence>
<organism evidence="1 2">
    <name type="scientific">Streptococcus australis ATCC 700641</name>
    <dbReference type="NCBI Taxonomy" id="888833"/>
    <lineage>
        <taxon>Bacteria</taxon>
        <taxon>Bacillati</taxon>
        <taxon>Bacillota</taxon>
        <taxon>Bacilli</taxon>
        <taxon>Lactobacillales</taxon>
        <taxon>Streptococcaceae</taxon>
        <taxon>Streptococcus</taxon>
    </lineage>
</organism>
<dbReference type="AlphaFoldDB" id="E7SCY0"/>
<keyword evidence="2" id="KW-1185">Reference proteome</keyword>
<protein>
    <submittedName>
        <fullName evidence="1">Uncharacterized protein</fullName>
    </submittedName>
</protein>
<evidence type="ECO:0000313" key="2">
    <source>
        <dbReference type="Proteomes" id="UP000002814"/>
    </source>
</evidence>
<name>E7SCY0_9STRE</name>
<dbReference type="EMBL" id="AEQR01000021">
    <property type="protein sequence ID" value="EFV98704.1"/>
    <property type="molecule type" value="Genomic_DNA"/>
</dbReference>
<reference evidence="1 2" key="1">
    <citation type="submission" date="2010-12" db="EMBL/GenBank/DDBJ databases">
        <authorList>
            <person name="Muzny D."/>
            <person name="Qin X."/>
            <person name="Deng J."/>
            <person name="Jiang H."/>
            <person name="Liu Y."/>
            <person name="Qu J."/>
            <person name="Song X.-Z."/>
            <person name="Zhang L."/>
            <person name="Thornton R."/>
            <person name="Coyle M."/>
            <person name="Francisco L."/>
            <person name="Jackson L."/>
            <person name="Javaid M."/>
            <person name="Korchina V."/>
            <person name="Kovar C."/>
            <person name="Mata R."/>
            <person name="Mathew T."/>
            <person name="Ngo R."/>
            <person name="Nguyen L."/>
            <person name="Nguyen N."/>
            <person name="Okwuonu G."/>
            <person name="Ongeri F."/>
            <person name="Pham C."/>
            <person name="Simmons D."/>
            <person name="Wilczek-Boney K."/>
            <person name="Hale W."/>
            <person name="Jakkamsetti A."/>
            <person name="Pham P."/>
            <person name="Ruth R."/>
            <person name="San Lucas F."/>
            <person name="Warren J."/>
            <person name="Zhang J."/>
            <person name="Zhao Z."/>
            <person name="Zhou C."/>
            <person name="Zhu D."/>
            <person name="Lee S."/>
            <person name="Bess C."/>
            <person name="Blankenburg K."/>
            <person name="Forbes L."/>
            <person name="Fu Q."/>
            <person name="Gubbala S."/>
            <person name="Hirani K."/>
            <person name="Jayaseelan J.C."/>
            <person name="Lara F."/>
            <person name="Munidasa M."/>
            <person name="Palculict T."/>
            <person name="Patil S."/>
            <person name="Pu L.-L."/>
            <person name="Saada N."/>
            <person name="Tang L."/>
            <person name="Weissenberger G."/>
            <person name="Zhu Y."/>
            <person name="Hemphill L."/>
            <person name="Shang Y."/>
            <person name="Youmans B."/>
            <person name="Ayvaz T."/>
            <person name="Ross M."/>
            <person name="Santibanez J."/>
            <person name="Aqrawi P."/>
            <person name="Gross S."/>
            <person name="Joshi V."/>
            <person name="Fowler G."/>
            <person name="Nazareth L."/>
            <person name="Reid J."/>
            <person name="Worley K."/>
            <person name="Petrosino J."/>
            <person name="Highlander S."/>
            <person name="Gibbs R."/>
        </authorList>
    </citation>
    <scope>NUCLEOTIDE SEQUENCE [LARGE SCALE GENOMIC DNA]</scope>
    <source>
        <strain evidence="1 2">ATCC 700641</strain>
    </source>
</reference>
<dbReference type="Proteomes" id="UP000002814">
    <property type="component" value="Unassembled WGS sequence"/>
</dbReference>